<sequence length="320" mass="37524">MLHIILLILKIIGIIIAAILGILVLLVCIVLFVPFRYRIEAVSGGSADSIQADIRCTWLLRLVTFKASYRAGEFDWNLRIFFKKMAEEEQTDAGDFKKFDEEVEDDEAKYKEMLEETEKTDEGRAEERQSVQKEVEEESRLPERTETKRKETEKDAQKEKTGPRKKRRKSENIYEKCRQTFRKIKCTILRLCDKIKALSEKKEKLSAFILDDIHKTAFTKVKKEALRLLGRLKPKTVKAKIHYGFEDPYRTGQVLAGLSILYPFMGKQTEIVPDFEQKILEGTLLIRGKVHILHFFLLLWNLFWCREVRATYKHARSFEL</sequence>
<keyword evidence="2" id="KW-0472">Membrane</keyword>
<comment type="caution">
    <text evidence="3">The sequence shown here is derived from an EMBL/GenBank/DDBJ whole genome shotgun (WGS) entry which is preliminary data.</text>
</comment>
<dbReference type="AlphaFoldDB" id="C0BWC6"/>
<dbReference type="HOGENOM" id="CLU_050652_0_1_9"/>
<evidence type="ECO:0000313" key="3">
    <source>
        <dbReference type="EMBL" id="EEG75787.1"/>
    </source>
</evidence>
<dbReference type="eggNOG" id="ENOG5032YW0">
    <property type="taxonomic scope" value="Bacteria"/>
</dbReference>
<keyword evidence="2" id="KW-1133">Transmembrane helix</keyword>
<gene>
    <name evidence="3" type="ORF">CLOHYLEM_04145</name>
</gene>
<evidence type="ECO:0008006" key="5">
    <source>
        <dbReference type="Google" id="ProtNLM"/>
    </source>
</evidence>
<feature type="transmembrane region" description="Helical" evidence="2">
    <location>
        <begin position="7"/>
        <end position="33"/>
    </location>
</feature>
<dbReference type="STRING" id="553973.CLOHYLEM_04145"/>
<protein>
    <recommendedName>
        <fullName evidence="5">DUF2953 domain-containing protein</fullName>
    </recommendedName>
</protein>
<reference evidence="3" key="1">
    <citation type="submission" date="2009-02" db="EMBL/GenBank/DDBJ databases">
        <authorList>
            <person name="Fulton L."/>
            <person name="Clifton S."/>
            <person name="Fulton B."/>
            <person name="Xu J."/>
            <person name="Minx P."/>
            <person name="Pepin K.H."/>
            <person name="Johnson M."/>
            <person name="Bhonagiri V."/>
            <person name="Nash W.E."/>
            <person name="Mardis E.R."/>
            <person name="Wilson R.K."/>
        </authorList>
    </citation>
    <scope>NUCLEOTIDE SEQUENCE [LARGE SCALE GENOMIC DNA]</scope>
    <source>
        <strain evidence="3">DSM 15053</strain>
    </source>
</reference>
<dbReference type="EMBL" id="ABYI02000005">
    <property type="protein sequence ID" value="EEG75787.1"/>
    <property type="molecule type" value="Genomic_DNA"/>
</dbReference>
<dbReference type="Pfam" id="PF11167">
    <property type="entry name" value="DUF2953"/>
    <property type="match status" value="1"/>
</dbReference>
<evidence type="ECO:0000256" key="2">
    <source>
        <dbReference type="SAM" id="Phobius"/>
    </source>
</evidence>
<proteinExistence type="predicted"/>
<keyword evidence="4" id="KW-1185">Reference proteome</keyword>
<evidence type="ECO:0000313" key="4">
    <source>
        <dbReference type="Proteomes" id="UP000004893"/>
    </source>
</evidence>
<dbReference type="Proteomes" id="UP000004893">
    <property type="component" value="Unassembled WGS sequence"/>
</dbReference>
<evidence type="ECO:0000256" key="1">
    <source>
        <dbReference type="SAM" id="MobiDB-lite"/>
    </source>
</evidence>
<keyword evidence="2" id="KW-0812">Transmembrane</keyword>
<accession>C0BWC6</accession>
<dbReference type="OrthoDB" id="2087351at2"/>
<dbReference type="InterPro" id="IPR021338">
    <property type="entry name" value="DUF2953"/>
</dbReference>
<feature type="compositionally biased region" description="Basic and acidic residues" evidence="1">
    <location>
        <begin position="114"/>
        <end position="162"/>
    </location>
</feature>
<organism evidence="3 4">
    <name type="scientific">[Clostridium] hylemonae DSM 15053</name>
    <dbReference type="NCBI Taxonomy" id="553973"/>
    <lineage>
        <taxon>Bacteria</taxon>
        <taxon>Bacillati</taxon>
        <taxon>Bacillota</taxon>
        <taxon>Clostridia</taxon>
        <taxon>Lachnospirales</taxon>
        <taxon>Lachnospiraceae</taxon>
    </lineage>
</organism>
<feature type="region of interest" description="Disordered" evidence="1">
    <location>
        <begin position="114"/>
        <end position="171"/>
    </location>
</feature>
<name>C0BWC6_9FIRM</name>
<reference evidence="3" key="2">
    <citation type="submission" date="2013-06" db="EMBL/GenBank/DDBJ databases">
        <title>Draft genome sequence of Clostridium hylemonae (DSM 15053).</title>
        <authorList>
            <person name="Sudarsanam P."/>
            <person name="Ley R."/>
            <person name="Guruge J."/>
            <person name="Turnbaugh P.J."/>
            <person name="Mahowald M."/>
            <person name="Liep D."/>
            <person name="Gordon J."/>
        </authorList>
    </citation>
    <scope>NUCLEOTIDE SEQUENCE</scope>
    <source>
        <strain evidence="3">DSM 15053</strain>
    </source>
</reference>
<dbReference type="RefSeq" id="WP_006441475.1">
    <property type="nucleotide sequence ID" value="NZ_CP036524.1"/>
</dbReference>